<evidence type="ECO:0000313" key="4">
    <source>
        <dbReference type="EMBL" id="CAG7834940.1"/>
    </source>
</evidence>
<evidence type="ECO:0000313" key="5">
    <source>
        <dbReference type="Proteomes" id="UP000708208"/>
    </source>
</evidence>
<sequence>MGRKYDLVVFGATGVTGEYVVEEISRLTSTPGYKTAPFTWAVAGRSERKLLESLRSVSELTGIDVSQVDKIVADVSDTESLRQMASQAKVVLNVVGPFWFFGESVVKACIAEGTHHVDLSGELPFTEKIHALYHEEARAKNVHIVGPCGYGSVPADCGVAYLQEKFEGGEVNSVVSYGTMSSTGTEKSSMFHYSTWQSIINALANTSLVNEYHKKMYTKPLPEPKHRQESKFPLHYSKEVDGWCMPYPGADPAVVHRSQYFSFHERKQRPVQYAAYMKYPNLLVCFGISLILIVAMLFSQLKFTRKLLLKYPKLFSLGIISKESPTRAQLEQIKFSFTAIASGWKEKLTEATDEHVEAPNKKLKLVITGTNPGYRSAAIILIQTALTILQEKDKLPALGGVYTPGYAFAKTTLVTRLNSRGLVHESNVQLSHKILLENVDRFPNPRKQPNKVGNVDNYSAYSTAVCYCRQILLT</sequence>
<evidence type="ECO:0000256" key="1">
    <source>
        <dbReference type="ARBA" id="ARBA00038048"/>
    </source>
</evidence>
<dbReference type="PANTHER" id="PTHR12286:SF5">
    <property type="entry name" value="SACCHAROPINE DEHYDROGENASE-LIKE OXIDOREDUCTASE"/>
    <property type="match status" value="1"/>
</dbReference>
<dbReference type="OrthoDB" id="10268090at2759"/>
<keyword evidence="2" id="KW-0812">Transmembrane</keyword>
<protein>
    <recommendedName>
        <fullName evidence="3">Saccharopine dehydrogenase NADP binding domain-containing protein</fullName>
    </recommendedName>
</protein>
<dbReference type="InterPro" id="IPR051276">
    <property type="entry name" value="Saccharopine_DH-like_oxidrdct"/>
</dbReference>
<evidence type="ECO:0000256" key="2">
    <source>
        <dbReference type="SAM" id="Phobius"/>
    </source>
</evidence>
<keyword evidence="5" id="KW-1185">Reference proteome</keyword>
<organism evidence="4 5">
    <name type="scientific">Allacma fusca</name>
    <dbReference type="NCBI Taxonomy" id="39272"/>
    <lineage>
        <taxon>Eukaryota</taxon>
        <taxon>Metazoa</taxon>
        <taxon>Ecdysozoa</taxon>
        <taxon>Arthropoda</taxon>
        <taxon>Hexapoda</taxon>
        <taxon>Collembola</taxon>
        <taxon>Symphypleona</taxon>
        <taxon>Sminthuridae</taxon>
        <taxon>Allacma</taxon>
    </lineage>
</organism>
<dbReference type="GO" id="GO:0005739">
    <property type="term" value="C:mitochondrion"/>
    <property type="evidence" value="ECO:0007669"/>
    <property type="project" value="TreeGrafter"/>
</dbReference>
<dbReference type="GO" id="GO:0009247">
    <property type="term" value="P:glycolipid biosynthetic process"/>
    <property type="evidence" value="ECO:0007669"/>
    <property type="project" value="TreeGrafter"/>
</dbReference>
<dbReference type="Pfam" id="PF03435">
    <property type="entry name" value="Sacchrp_dh_NADP"/>
    <property type="match status" value="1"/>
</dbReference>
<dbReference type="PANTHER" id="PTHR12286">
    <property type="entry name" value="SACCHAROPINE DEHYDROGENASE-LIKE OXIDOREDUCTASE"/>
    <property type="match status" value="1"/>
</dbReference>
<dbReference type="FunFam" id="3.40.50.720:FF:000178">
    <property type="entry name" value="Saccharopine dehydrogenase-like oxidoreductase"/>
    <property type="match status" value="1"/>
</dbReference>
<dbReference type="Proteomes" id="UP000708208">
    <property type="component" value="Unassembled WGS sequence"/>
</dbReference>
<comment type="similarity">
    <text evidence="1">Belongs to the saccharopine dehydrogenase family.</text>
</comment>
<reference evidence="4" key="1">
    <citation type="submission" date="2021-06" db="EMBL/GenBank/DDBJ databases">
        <authorList>
            <person name="Hodson N. C."/>
            <person name="Mongue J. A."/>
            <person name="Jaron S. K."/>
        </authorList>
    </citation>
    <scope>NUCLEOTIDE SEQUENCE</scope>
</reference>
<gene>
    <name evidence="4" type="ORF">AFUS01_LOCUS44377</name>
</gene>
<proteinExistence type="inferred from homology"/>
<keyword evidence="2" id="KW-1133">Transmembrane helix</keyword>
<dbReference type="AlphaFoldDB" id="A0A8J2LK08"/>
<dbReference type="GO" id="GO:0005811">
    <property type="term" value="C:lipid droplet"/>
    <property type="evidence" value="ECO:0007669"/>
    <property type="project" value="TreeGrafter"/>
</dbReference>
<evidence type="ECO:0000259" key="3">
    <source>
        <dbReference type="Pfam" id="PF03435"/>
    </source>
</evidence>
<comment type="caution">
    <text evidence="4">The sequence shown here is derived from an EMBL/GenBank/DDBJ whole genome shotgun (WGS) entry which is preliminary data.</text>
</comment>
<name>A0A8J2LK08_9HEXA</name>
<dbReference type="InterPro" id="IPR005097">
    <property type="entry name" value="Sacchrp_dh_NADP-bd"/>
</dbReference>
<feature type="transmembrane region" description="Helical" evidence="2">
    <location>
        <begin position="279"/>
        <end position="298"/>
    </location>
</feature>
<feature type="domain" description="Saccharopine dehydrogenase NADP binding" evidence="3">
    <location>
        <begin position="8"/>
        <end position="142"/>
    </location>
</feature>
<dbReference type="GO" id="GO:0005886">
    <property type="term" value="C:plasma membrane"/>
    <property type="evidence" value="ECO:0007669"/>
    <property type="project" value="TreeGrafter"/>
</dbReference>
<keyword evidence="2" id="KW-0472">Membrane</keyword>
<dbReference type="EMBL" id="CAJVCH010570442">
    <property type="protein sequence ID" value="CAG7834940.1"/>
    <property type="molecule type" value="Genomic_DNA"/>
</dbReference>
<accession>A0A8J2LK08</accession>